<dbReference type="InterPro" id="IPR003959">
    <property type="entry name" value="ATPase_AAA_core"/>
</dbReference>
<evidence type="ECO:0000313" key="9">
    <source>
        <dbReference type="Proteomes" id="UP001166286"/>
    </source>
</evidence>
<dbReference type="Pfam" id="PF13086">
    <property type="entry name" value="AAA_11"/>
    <property type="match status" value="1"/>
</dbReference>
<dbReference type="InterPro" id="IPR050773">
    <property type="entry name" value="CbxX/CfxQ_RuBisCO_ESX"/>
</dbReference>
<sequence>MSAPSDAARSTRLNYILGHFLQGKRGIRNAADAKLFLEAICDQKDHQMCIEKVVASLHALGNLRSGLKFDLSQSFINQNIAPFIRYLSEPAVKQLCNGQYLSQLLLIFVEPPTLWNALIASYKSRLLTQDAVYAFAWLLLELTSLPTSSEVDILQDAESISTDGSLLESPSYEIRSLGHKIQHILLTKSSKIPIDPESAPGGRHDNDFADFRKIAIFPTTDEFLSTEKPFYRRADAIDEALPEHRIAMHLDNHFRLLREDMLAELREDLQIARGQKKGRRSALVLRKLSAVAVFCGDEKRWKPCALALHCGSGLEQLTTLSLPKRKEFLQQNRSFLKHQSFGCIIRGSEIVAFANVDRNEDALIKETPVVMLQILGDEAFKKALFALKLSGDLEFVLVDTPIFAYEPVLKCLQDKVDLPLAEELLARSPTEGASQSPLVPDSMVKRLKERSDGNVQHILRTAKTITLDSSQMDSLIAGLVQPLSLIQGPPGTGKSFIGALLAKAFHDHFNSTILVICYTNHALDQFLEDFLDIGIPPESIVRLGSKSTQRTATLNLSEQKDGYRRSQSGWNIINHLKSEADEVQRHLADEFQSYKTFSVQWKDILEYLEFSEEDAHFYEALSIPESEDAFTQVGRRGRKVGPDYLFDRWSRGYHAGIFANKMSPIHQGIWVMDHAARQARLNTWKLTLLQEQVSRICTLAQRFRQCQVRLEEALNERTASILKRKRVIGCTTTAAAKYARDLQNASPGVILVEEAGEILESHILTAISSNTKQLVLIGDHKQLRPKVNNYALTVEKGDGYDLNRSLFERLVLAGYPHTTLTNQHRMCPEISSIVRHLTYPNLLDDKKTLNRPSPRGLQDRVIFFNHDHPEAETKQIGDRRDQGAKSSKQNEFEVKMVLKFVRYLAQQGYGTDKLVVLTPYLGQLHLLRTQLSKENDPILNDLDSFDLVRAGLLSQASALLAKRPVRISTIDNYQGEESDIVIASLTRSNETADIGFMAAPQRLNVLLSRARIALIMIGNADTFMRSRRGKEIWVSFFEYLSETRHLYDGLPVKCERHQKKKVLLQNTEDFELKCPDGGCAEPCGTKLSCGIHDCPQRCHQLFDHSKMECHETIESTCARSHKTLRPCFKKDYTCGVCEAEDRRRELRRRRDQKLELERETKQKEYAQQLIELQDEIRHQRRILKDQSEQDEREKTLGQQQQDLKNLRDIVGRIQNKRRKDLPPTNTMSQASATTALPKVHPDSAPETEQVVVDNESGNGISTWTSSARDEWEHQKEFEGARNEALDSLMDMIGLEDVKEKFLSIKARVDTAVCQNIDVSEERFGAALLGNPGTGKTTVARLYAKFLTSVGALPGSFLVETTGSRLANGGVSECKKELDNILNNGGGVLFIDEAYQLASGQNHGGIQVLDFLLAEVENLTGKIVFVLAGYNKQMEAFFSHNPGLPSRFPNELQFKDYDDDELRRILTYKVHKKYSGGLDFESGTDGLYARILTRRIGRGRGHEGFGNARAVENAISQIAERQANRRRREKRAGIATKVMMFTREDLIGPEPSLALQNCQAWTDLQNLIGLKAVKESLQALFESMQYNYSRELEEKPLVLYSLNRVFLGSPGTGKTSVAKLYGQVLAHIGQLSNGEVIVKNPADFVGSVLGESEKNTKGILASTVGKVLVIDEAYGLYGGGKGDGAGSQADPYKAAVIDTIVAEVQNTPGEDRCVLLLGYKDEMEDMFQKANPGLSRRFPLDSAFIFEDFTDNELHRILELKLKQQGFEATDQGKRVALEVLRRARNRPHFGNAGEVDILLNGAKARYQRRLSTGKNPKNAATLEAGDFDENFDRGERTETNIRVLFEKVVGCDHIVAQLEGYQEIARNMKKLDMDPREQIPFNFLFRGPPGTGKTTTARKMGKVYYDLGFLATAEVVECSATELVGQYVGQTGPKTQRLLEKGLGKVLFIDEAYRLAEGQFAKEAMDEIVDSITKPKFAQKLIIILAGYDADINRLMSINPGLTSRFPEALLFKGLEPDESVRLLTELLQVQKSKLLQKKTDLDMAILEYPRNTFFQDLLDRFKTLSMLPNWANARDVQTIAKSIFGKTMKSATTSPRSLTVDEKTILAIIDAMIVEQMHRSQIPFADDHQLPSATATPIQARLETPTTASRKQPAQGVSSQARQPSSPVPHHDTQTASDDTLRDANVTDEMWERLQQDKAAAQAKEQEYKQLLEQEAALQKSIAVADERKTTSTKEIVPEKATQPGADDEAKRRHEEARLRHELERRAHEAELENLRRKRQEEEEKRHKEREAQKKLKDMGVCCAGFRWIKQALGYRCAGGSHYVSNDQLGLA</sequence>
<dbReference type="EMBL" id="JAFEKC020000021">
    <property type="protein sequence ID" value="KAK0508194.1"/>
    <property type="molecule type" value="Genomic_DNA"/>
</dbReference>
<dbReference type="Pfam" id="PF13087">
    <property type="entry name" value="AAA_12"/>
    <property type="match status" value="1"/>
</dbReference>
<keyword evidence="9" id="KW-1185">Reference proteome</keyword>
<proteinExistence type="inferred from homology"/>
<dbReference type="PRINTS" id="PR00819">
    <property type="entry name" value="CBXCFQXSUPER"/>
</dbReference>
<feature type="coiled-coil region" evidence="5">
    <location>
        <begin position="1139"/>
        <end position="1189"/>
    </location>
</feature>
<dbReference type="Gene3D" id="3.40.50.300">
    <property type="entry name" value="P-loop containing nucleotide triphosphate hydrolases"/>
    <property type="match status" value="6"/>
</dbReference>
<dbReference type="InterPro" id="IPR041677">
    <property type="entry name" value="DNA2/NAM7_AAA_11"/>
</dbReference>
<dbReference type="InterPro" id="IPR041627">
    <property type="entry name" value="AAA_lid_6"/>
</dbReference>
<dbReference type="CDD" id="cd18808">
    <property type="entry name" value="SF1_C_Upf1"/>
    <property type="match status" value="1"/>
</dbReference>
<keyword evidence="2" id="KW-0547">Nucleotide-binding</keyword>
<protein>
    <recommendedName>
        <fullName evidence="7">AAA+ ATPase domain-containing protein</fullName>
    </recommendedName>
</protein>
<dbReference type="SUPFAM" id="SSF52540">
    <property type="entry name" value="P-loop containing nucleoside triphosphate hydrolases"/>
    <property type="match status" value="4"/>
</dbReference>
<keyword evidence="3" id="KW-0378">Hydrolase</keyword>
<dbReference type="GO" id="GO:0004386">
    <property type="term" value="F:helicase activity"/>
    <property type="evidence" value="ECO:0007669"/>
    <property type="project" value="InterPro"/>
</dbReference>
<dbReference type="InterPro" id="IPR003593">
    <property type="entry name" value="AAA+_ATPase"/>
</dbReference>
<dbReference type="InterPro" id="IPR027417">
    <property type="entry name" value="P-loop_NTPase"/>
</dbReference>
<evidence type="ECO:0000256" key="5">
    <source>
        <dbReference type="SAM" id="Coils"/>
    </source>
</evidence>
<accession>A0AA39QTP7</accession>
<dbReference type="GO" id="GO:0016887">
    <property type="term" value="F:ATP hydrolysis activity"/>
    <property type="evidence" value="ECO:0007669"/>
    <property type="project" value="InterPro"/>
</dbReference>
<comment type="similarity">
    <text evidence="1">Belongs to the CbxX/CfxQ family.</text>
</comment>
<dbReference type="InterPro" id="IPR000641">
    <property type="entry name" value="CbxX/CfxQ"/>
</dbReference>
<evidence type="ECO:0000313" key="8">
    <source>
        <dbReference type="EMBL" id="KAK0508194.1"/>
    </source>
</evidence>
<dbReference type="PANTHER" id="PTHR43392">
    <property type="entry name" value="AAA-TYPE ATPASE FAMILY PROTEIN / ANKYRIN REPEAT FAMILY PROTEIN"/>
    <property type="match status" value="1"/>
</dbReference>
<evidence type="ECO:0000256" key="6">
    <source>
        <dbReference type="SAM" id="MobiDB-lite"/>
    </source>
</evidence>
<dbReference type="Pfam" id="PF17866">
    <property type="entry name" value="AAA_lid_6"/>
    <property type="match status" value="1"/>
</dbReference>
<dbReference type="InterPro" id="IPR041679">
    <property type="entry name" value="DNA2/NAM7-like_C"/>
</dbReference>
<feature type="compositionally biased region" description="Polar residues" evidence="6">
    <location>
        <begin position="2145"/>
        <end position="2166"/>
    </location>
</feature>
<feature type="compositionally biased region" description="Basic and acidic residues" evidence="6">
    <location>
        <begin position="2249"/>
        <end position="2293"/>
    </location>
</feature>
<feature type="domain" description="AAA+ ATPase" evidence="7">
    <location>
        <begin position="1321"/>
        <end position="1457"/>
    </location>
</feature>
<feature type="compositionally biased region" description="Polar residues" evidence="6">
    <location>
        <begin position="1223"/>
        <end position="1234"/>
    </location>
</feature>
<evidence type="ECO:0000256" key="4">
    <source>
        <dbReference type="ARBA" id="ARBA00022840"/>
    </source>
</evidence>
<gene>
    <name evidence="8" type="ORF">JMJ35_009278</name>
</gene>
<dbReference type="CDD" id="cd17936">
    <property type="entry name" value="EEXXEc_NFX1"/>
    <property type="match status" value="1"/>
</dbReference>
<feature type="domain" description="AAA+ ATPase" evidence="7">
    <location>
        <begin position="1879"/>
        <end position="2016"/>
    </location>
</feature>
<dbReference type="PANTHER" id="PTHR43392:SF2">
    <property type="entry name" value="AAA-TYPE ATPASE FAMILY PROTEIN _ ANKYRIN REPEAT FAMILY PROTEIN"/>
    <property type="match status" value="1"/>
</dbReference>
<dbReference type="InterPro" id="IPR047187">
    <property type="entry name" value="SF1_C_Upf1"/>
</dbReference>
<dbReference type="FunFam" id="3.40.50.300:FF:001660">
    <property type="entry name" value="NF-X1 finger and helicase protein, putative"/>
    <property type="match status" value="1"/>
</dbReference>
<feature type="region of interest" description="Disordered" evidence="6">
    <location>
        <begin position="2144"/>
        <end position="2182"/>
    </location>
</feature>
<feature type="domain" description="AAA+ ATPase" evidence="7">
    <location>
        <begin position="480"/>
        <end position="1038"/>
    </location>
</feature>
<dbReference type="Pfam" id="PF00004">
    <property type="entry name" value="AAA"/>
    <property type="match status" value="3"/>
</dbReference>
<dbReference type="Proteomes" id="UP001166286">
    <property type="component" value="Unassembled WGS sequence"/>
</dbReference>
<organism evidence="8 9">
    <name type="scientific">Cladonia borealis</name>
    <dbReference type="NCBI Taxonomy" id="184061"/>
    <lineage>
        <taxon>Eukaryota</taxon>
        <taxon>Fungi</taxon>
        <taxon>Dikarya</taxon>
        <taxon>Ascomycota</taxon>
        <taxon>Pezizomycotina</taxon>
        <taxon>Lecanoromycetes</taxon>
        <taxon>OSLEUM clade</taxon>
        <taxon>Lecanoromycetidae</taxon>
        <taxon>Lecanorales</taxon>
        <taxon>Lecanorineae</taxon>
        <taxon>Cladoniaceae</taxon>
        <taxon>Cladonia</taxon>
    </lineage>
</organism>
<reference evidence="8" key="1">
    <citation type="submission" date="2023-03" db="EMBL/GenBank/DDBJ databases">
        <title>Complete genome of Cladonia borealis.</title>
        <authorList>
            <person name="Park H."/>
        </authorList>
    </citation>
    <scope>NUCLEOTIDE SEQUENCE</scope>
    <source>
        <strain evidence="8">ANT050790</strain>
    </source>
</reference>
<dbReference type="Gene3D" id="1.10.8.60">
    <property type="match status" value="2"/>
</dbReference>
<dbReference type="CDD" id="cd06008">
    <property type="entry name" value="NF-X1-zinc-finger"/>
    <property type="match status" value="1"/>
</dbReference>
<evidence type="ECO:0000256" key="2">
    <source>
        <dbReference type="ARBA" id="ARBA00022741"/>
    </source>
</evidence>
<evidence type="ECO:0000256" key="3">
    <source>
        <dbReference type="ARBA" id="ARBA00022806"/>
    </source>
</evidence>
<evidence type="ECO:0000259" key="7">
    <source>
        <dbReference type="SMART" id="SM00382"/>
    </source>
</evidence>
<name>A0AA39QTP7_9LECA</name>
<feature type="compositionally biased region" description="Basic and acidic residues" evidence="6">
    <location>
        <begin position="2228"/>
        <end position="2239"/>
    </location>
</feature>
<feature type="region of interest" description="Disordered" evidence="6">
    <location>
        <begin position="2228"/>
        <end position="2293"/>
    </location>
</feature>
<dbReference type="FunFam" id="1.10.8.60:FF:000159">
    <property type="entry name" value="p-loop containing nucleoside triphosphate hydrolase protein"/>
    <property type="match status" value="1"/>
</dbReference>
<feature type="domain" description="AAA+ ATPase" evidence="7">
    <location>
        <begin position="1600"/>
        <end position="1749"/>
    </location>
</feature>
<evidence type="ECO:0000256" key="1">
    <source>
        <dbReference type="ARBA" id="ARBA00010378"/>
    </source>
</evidence>
<dbReference type="GO" id="GO:0005524">
    <property type="term" value="F:ATP binding"/>
    <property type="evidence" value="ECO:0007669"/>
    <property type="project" value="UniProtKB-KW"/>
</dbReference>
<keyword evidence="5" id="KW-0175">Coiled coil</keyword>
<comment type="caution">
    <text evidence="8">The sequence shown here is derived from an EMBL/GenBank/DDBJ whole genome shotgun (WGS) entry which is preliminary data.</text>
</comment>
<dbReference type="SMART" id="SM00382">
    <property type="entry name" value="AAA"/>
    <property type="match status" value="4"/>
</dbReference>
<dbReference type="FunFam" id="3.40.50.300:FF:000216">
    <property type="entry name" value="Type VII secretion ATPase EccA"/>
    <property type="match status" value="3"/>
</dbReference>
<dbReference type="FunFam" id="1.10.8.60:FF:000160">
    <property type="entry name" value="WGS project CABT00000000 data, contig 2.55"/>
    <property type="match status" value="1"/>
</dbReference>
<feature type="region of interest" description="Disordered" evidence="6">
    <location>
        <begin position="1214"/>
        <end position="1268"/>
    </location>
</feature>
<keyword evidence="3" id="KW-0347">Helicase</keyword>
<feature type="compositionally biased region" description="Polar residues" evidence="6">
    <location>
        <begin position="1255"/>
        <end position="1266"/>
    </location>
</feature>
<keyword evidence="4" id="KW-0067">ATP-binding</keyword>
<dbReference type="CDD" id="cd00009">
    <property type="entry name" value="AAA"/>
    <property type="match status" value="2"/>
</dbReference>